<reference evidence="2 3" key="1">
    <citation type="submission" date="2016-12" db="EMBL/GenBank/DDBJ databases">
        <title>Characterization of two jumbo phages RP12 and RP31 infecting the phytopathogen Ralstonia solanacearum.</title>
        <authorList>
            <person name="Kawasaki T."/>
            <person name="Yoshikawa G."/>
            <person name="Ogata H."/>
            <person name="Yamada T."/>
        </authorList>
    </citation>
    <scope>NUCLEOTIDE SEQUENCE [LARGE SCALE GENOMIC DNA]</scope>
    <source>
        <strain evidence="2 3">RP12</strain>
    </source>
</reference>
<accession>A0A1L7N139</accession>
<dbReference type="RefSeq" id="YP_009598912.1">
    <property type="nucleotide sequence ID" value="NC_041911.1"/>
</dbReference>
<keyword evidence="1" id="KW-0472">Membrane</keyword>
<dbReference type="EMBL" id="AP017924">
    <property type="protein sequence ID" value="BAW19193.1"/>
    <property type="molecule type" value="Genomic_DNA"/>
</dbReference>
<protein>
    <recommendedName>
        <fullName evidence="4">Transmembrane protein</fullName>
    </recommendedName>
</protein>
<dbReference type="Proteomes" id="UP000222831">
    <property type="component" value="Segment"/>
</dbReference>
<name>A0A1L7N139_9CAUD</name>
<organism evidence="2 3">
    <name type="scientific">Ralstonia phage RP12</name>
    <dbReference type="NCBI Taxonomy" id="1923889"/>
    <lineage>
        <taxon>Viruses</taxon>
        <taxon>Duplodnaviria</taxon>
        <taxon>Heunggongvirae</taxon>
        <taxon>Uroviricota</taxon>
        <taxon>Caudoviricetes</taxon>
        <taxon>Chimalliviridae</taxon>
        <taxon>Ripduovirus</taxon>
        <taxon>Ripduovirus RP12</taxon>
    </lineage>
</organism>
<evidence type="ECO:0000256" key="1">
    <source>
        <dbReference type="SAM" id="Phobius"/>
    </source>
</evidence>
<evidence type="ECO:0000313" key="3">
    <source>
        <dbReference type="Proteomes" id="UP000222831"/>
    </source>
</evidence>
<keyword evidence="1" id="KW-0812">Transmembrane</keyword>
<evidence type="ECO:0008006" key="4">
    <source>
        <dbReference type="Google" id="ProtNLM"/>
    </source>
</evidence>
<dbReference type="KEGG" id="vg:40074614"/>
<evidence type="ECO:0000313" key="2">
    <source>
        <dbReference type="EMBL" id="BAW19193.1"/>
    </source>
</evidence>
<keyword evidence="1" id="KW-1133">Transmembrane helix</keyword>
<sequence>MLRTSQRKEITPFDPALYNLQAPDRRAFYRRMEAATILRQRRMRRINKYLDRGLILLCVGVSLYVAGNVLAVGYERLHHQSLLTLLGM</sequence>
<feature type="transmembrane region" description="Helical" evidence="1">
    <location>
        <begin position="49"/>
        <end position="74"/>
    </location>
</feature>
<dbReference type="GeneID" id="40074614"/>
<proteinExistence type="predicted"/>
<keyword evidence="3" id="KW-1185">Reference proteome</keyword>